<dbReference type="SUPFAM" id="SSF141130">
    <property type="entry name" value="Acetamidase/Formamidase-like"/>
    <property type="match status" value="1"/>
</dbReference>
<dbReference type="Proteomes" id="UP000218377">
    <property type="component" value="Unassembled WGS sequence"/>
</dbReference>
<dbReference type="PATRIC" id="fig|1703.10.peg.1434"/>
<evidence type="ECO:0000313" key="8">
    <source>
        <dbReference type="EMBL" id="SMX94000.1"/>
    </source>
</evidence>
<dbReference type="PANTHER" id="PTHR31891">
    <property type="entry name" value="FORMAMIDASE C869.04-RELATED"/>
    <property type="match status" value="1"/>
</dbReference>
<dbReference type="eggNOG" id="COG2421">
    <property type="taxonomic scope" value="Bacteria"/>
</dbReference>
<dbReference type="InterPro" id="IPR004304">
    <property type="entry name" value="FmdA_AmdA"/>
</dbReference>
<evidence type="ECO:0000313" key="13">
    <source>
        <dbReference type="Proteomes" id="UP000234300"/>
    </source>
</evidence>
<evidence type="ECO:0000256" key="1">
    <source>
        <dbReference type="SAM" id="MobiDB-lite"/>
    </source>
</evidence>
<gene>
    <name evidence="6" type="ORF">BAUR9175_01359</name>
    <name evidence="8" type="ORF">BAUR920_02748</name>
    <name evidence="5" type="ORF">BAURA63_00992</name>
    <name evidence="7" type="ORF">BAURA86_01224</name>
    <name evidence="2" type="ORF">BLSMQ_1399</name>
    <name evidence="4" type="ORF">CIK65_02670</name>
    <name evidence="3" type="ORF">CIK79_14945</name>
</gene>
<dbReference type="Pfam" id="PF03069">
    <property type="entry name" value="FmdA_AmdA"/>
    <property type="match status" value="2"/>
</dbReference>
<dbReference type="Proteomes" id="UP000234289">
    <property type="component" value="Unassembled WGS sequence"/>
</dbReference>
<feature type="compositionally biased region" description="Basic and acidic residues" evidence="1">
    <location>
        <begin position="17"/>
        <end position="26"/>
    </location>
</feature>
<dbReference type="Proteomes" id="UP000234300">
    <property type="component" value="Unassembled WGS sequence"/>
</dbReference>
<dbReference type="GeneID" id="60905755"/>
<dbReference type="AlphaFoldDB" id="A0A1D7W201"/>
<evidence type="ECO:0000313" key="3">
    <source>
        <dbReference type="EMBL" id="PCC19470.1"/>
    </source>
</evidence>
<evidence type="ECO:0000313" key="2">
    <source>
        <dbReference type="EMBL" id="AOP53109.1"/>
    </source>
</evidence>
<reference evidence="9" key="2">
    <citation type="submission" date="2016-09" db="EMBL/GenBank/DDBJ databases">
        <title>Complete Genome Sequence of Brevibacterium linens SMQ-1335.</title>
        <authorList>
            <person name="de Melo A.G."/>
            <person name="Labrie S.J."/>
            <person name="Dumaresq J."/>
            <person name="Roberts R.J."/>
            <person name="Tremblay D.M."/>
            <person name="Moineau S."/>
        </authorList>
    </citation>
    <scope>NUCLEOTIDE SEQUENCE [LARGE SCALE GENOMIC DNA]</scope>
    <source>
        <strain evidence="9">SMQ-1335</strain>
    </source>
</reference>
<dbReference type="Gene3D" id="2.60.120.580">
    <property type="entry name" value="Acetamidase/Formamidase-like domains"/>
    <property type="match status" value="2"/>
</dbReference>
<accession>A0A2A3X6Y9</accession>
<keyword evidence="15" id="KW-1185">Reference proteome</keyword>
<evidence type="ECO:0000313" key="15">
    <source>
        <dbReference type="Proteomes" id="UP000234525"/>
    </source>
</evidence>
<accession>A0A2H1IAE8</accession>
<dbReference type="KEGG" id="blin:BLSMQ_1399"/>
<sequence>MLQIEDVAHSKEVHEAFSADPVHGDESAPWGDQQNHWPSDNDHVASSMDVVDFVPEHNQFVYTFGGCRPAAAIKPGTTLRLWSEDAFNHAITSATDIPSTVLDPRRLNPQTGPFYVEGAEPGDTLALHIVDLTPARGWGASAMIPFFGGLTATDRTSLLHDHLPEGVWIYEIDSTAQTVGFQTCTGDFEVALPIEPMLGTVGVAPAGGEVHSSLTPERFGGNMDTPEMRVGTTAYFGVNVEGAMFSIGDGHYRQGEGEACGTAVEGAMNSTIIVDLIKGGAPAWPRLEDDAHWMVVGSSRPMEDSWRISQVQMIQWLGELYGLDRMDAYQLLTQISLVPVANVVDTNYSVMTKIAKSLLPERSAFNGMHADLRDRARSLV</sequence>
<dbReference type="Proteomes" id="UP000218620">
    <property type="component" value="Unassembled WGS sequence"/>
</dbReference>
<reference evidence="10 11" key="3">
    <citation type="journal article" date="2017" name="Elife">
        <title>Extensive horizontal gene transfer in cheese-associated bacteria.</title>
        <authorList>
            <person name="Bonham K.S."/>
            <person name="Wolfe B.E."/>
            <person name="Dutton R.J."/>
        </authorList>
    </citation>
    <scope>NUCLEOTIDE SEQUENCE [LARGE SCALE GENOMIC DNA]</scope>
    <source>
        <strain evidence="4 11">962_8</strain>
        <strain evidence="3 10">JB5</strain>
    </source>
</reference>
<name>A0A1D7W201_BREAU</name>
<dbReference type="EMBL" id="NRGX01000001">
    <property type="protein sequence ID" value="PCC19470.1"/>
    <property type="molecule type" value="Genomic_DNA"/>
</dbReference>
<dbReference type="PANTHER" id="PTHR31891:SF1">
    <property type="entry name" value="FORMAMIDASE C869.04-RELATED"/>
    <property type="match status" value="1"/>
</dbReference>
<evidence type="ECO:0000313" key="11">
    <source>
        <dbReference type="Proteomes" id="UP000218620"/>
    </source>
</evidence>
<dbReference type="EMBL" id="FXZI01000003">
    <property type="protein sequence ID" value="SMX81872.1"/>
    <property type="molecule type" value="Genomic_DNA"/>
</dbReference>
<feature type="region of interest" description="Disordered" evidence="1">
    <location>
        <begin position="17"/>
        <end position="42"/>
    </location>
</feature>
<evidence type="ECO:0000313" key="6">
    <source>
        <dbReference type="EMBL" id="SMX74988.1"/>
    </source>
</evidence>
<dbReference type="EMBL" id="FXYZ01000003">
    <property type="protein sequence ID" value="SMX72002.1"/>
    <property type="molecule type" value="Genomic_DNA"/>
</dbReference>
<evidence type="ECO:0000313" key="9">
    <source>
        <dbReference type="Proteomes" id="UP000094793"/>
    </source>
</evidence>
<evidence type="ECO:0000313" key="12">
    <source>
        <dbReference type="Proteomes" id="UP000234289"/>
    </source>
</evidence>
<evidence type="ECO:0000313" key="4">
    <source>
        <dbReference type="EMBL" id="PCC44504.1"/>
    </source>
</evidence>
<reference evidence="2" key="1">
    <citation type="submission" date="2016-09" db="EMBL/GenBank/DDBJ databases">
        <title>Complete Genome Sequence of Brevibacterium aurantiacum SMQ-1335.</title>
        <authorList>
            <person name="de Melo A.G."/>
            <person name="Labrie S.J."/>
            <person name="Dumaresq J."/>
            <person name="Roberts R.J."/>
            <person name="Tremblay D.M."/>
            <person name="Moineau S."/>
        </authorList>
    </citation>
    <scope>NUCLEOTIDE SEQUENCE</scope>
    <source>
        <strain evidence="2">SMQ-1335</strain>
    </source>
</reference>
<dbReference type="Proteomes" id="UP000234327">
    <property type="component" value="Unassembled WGS sequence"/>
</dbReference>
<evidence type="ECO:0000313" key="5">
    <source>
        <dbReference type="EMBL" id="SMX72002.1"/>
    </source>
</evidence>
<dbReference type="GO" id="GO:0016811">
    <property type="term" value="F:hydrolase activity, acting on carbon-nitrogen (but not peptide) bonds, in linear amides"/>
    <property type="evidence" value="ECO:0007669"/>
    <property type="project" value="InterPro"/>
</dbReference>
<organism evidence="2 9">
    <name type="scientific">Brevibacterium aurantiacum</name>
    <dbReference type="NCBI Taxonomy" id="273384"/>
    <lineage>
        <taxon>Bacteria</taxon>
        <taxon>Bacillati</taxon>
        <taxon>Actinomycetota</taxon>
        <taxon>Actinomycetes</taxon>
        <taxon>Micrococcales</taxon>
        <taxon>Brevibacteriaceae</taxon>
        <taxon>Brevibacterium</taxon>
    </lineage>
</organism>
<protein>
    <submittedName>
        <fullName evidence="2 3 5">Acetamidase</fullName>
    </submittedName>
</protein>
<dbReference type="Proteomes" id="UP000234525">
    <property type="component" value="Unassembled WGS sequence"/>
</dbReference>
<reference evidence="13 14" key="5">
    <citation type="submission" date="2017-03" db="EMBL/GenBank/DDBJ databases">
        <authorList>
            <person name="Afonso C.L."/>
            <person name="Miller P.J."/>
            <person name="Scott M.A."/>
            <person name="Spackman E."/>
            <person name="Goraichik I."/>
            <person name="Dimitrov K.M."/>
            <person name="Suarez D.L."/>
            <person name="Swayne D.E."/>
        </authorList>
    </citation>
    <scope>NUCLEOTIDE SEQUENCE [LARGE SCALE GENOMIC DNA]</scope>
    <source>
        <strain evidence="5">6</strain>
        <strain evidence="14">6(3)</strain>
        <strain evidence="7">8</strain>
        <strain evidence="13">8(6)</strain>
        <strain evidence="6">ATCC 9175</strain>
        <strain evidence="8">CNRZ 920</strain>
    </source>
</reference>
<dbReference type="Gene3D" id="3.10.28.20">
    <property type="entry name" value="Acetamidase/Formamidase-like domains"/>
    <property type="match status" value="1"/>
</dbReference>
<evidence type="ECO:0000313" key="7">
    <source>
        <dbReference type="EMBL" id="SMX81872.1"/>
    </source>
</evidence>
<proteinExistence type="predicted"/>
<accession>A0A1D7W201</accession>
<dbReference type="EMBL" id="NRGQ01000003">
    <property type="protein sequence ID" value="PCC44504.1"/>
    <property type="molecule type" value="Genomic_DNA"/>
</dbReference>
<dbReference type="EMBL" id="FXZB01000008">
    <property type="protein sequence ID" value="SMX74988.1"/>
    <property type="molecule type" value="Genomic_DNA"/>
</dbReference>
<dbReference type="Proteomes" id="UP000094793">
    <property type="component" value="Chromosome"/>
</dbReference>
<reference evidence="12 15" key="4">
    <citation type="submission" date="2017-03" db="EMBL/GenBank/DDBJ databases">
        <authorList>
            <person name="Monnet C."/>
        </authorList>
    </citation>
    <scope>NUCLEOTIDE SEQUENCE [LARGE SCALE GENOMIC DNA]</scope>
    <source>
        <strain evidence="15">ATCC 9175</strain>
        <strain evidence="12">CNRZ 920</strain>
    </source>
</reference>
<dbReference type="RefSeq" id="WP_009884787.1">
    <property type="nucleotide sequence ID" value="NZ_AAGP01000040.1"/>
</dbReference>
<dbReference type="EMBL" id="FXZG01000017">
    <property type="protein sequence ID" value="SMX94000.1"/>
    <property type="molecule type" value="Genomic_DNA"/>
</dbReference>
<dbReference type="EMBL" id="CP017150">
    <property type="protein sequence ID" value="AOP53109.1"/>
    <property type="molecule type" value="Genomic_DNA"/>
</dbReference>
<evidence type="ECO:0000313" key="10">
    <source>
        <dbReference type="Proteomes" id="UP000218377"/>
    </source>
</evidence>
<evidence type="ECO:0000313" key="14">
    <source>
        <dbReference type="Proteomes" id="UP000234327"/>
    </source>
</evidence>